<evidence type="ECO:0000313" key="1">
    <source>
        <dbReference type="EMBL" id="VEL36737.1"/>
    </source>
</evidence>
<comment type="caution">
    <text evidence="1">The sequence shown here is derived from an EMBL/GenBank/DDBJ whole genome shotgun (WGS) entry which is preliminary data.</text>
</comment>
<gene>
    <name evidence="1" type="ORF">PXEA_LOCUS30177</name>
</gene>
<reference evidence="1" key="1">
    <citation type="submission" date="2018-11" db="EMBL/GenBank/DDBJ databases">
        <authorList>
            <consortium name="Pathogen Informatics"/>
        </authorList>
    </citation>
    <scope>NUCLEOTIDE SEQUENCE</scope>
</reference>
<dbReference type="Proteomes" id="UP000784294">
    <property type="component" value="Unassembled WGS sequence"/>
</dbReference>
<organism evidence="1 2">
    <name type="scientific">Protopolystoma xenopodis</name>
    <dbReference type="NCBI Taxonomy" id="117903"/>
    <lineage>
        <taxon>Eukaryota</taxon>
        <taxon>Metazoa</taxon>
        <taxon>Spiralia</taxon>
        <taxon>Lophotrochozoa</taxon>
        <taxon>Platyhelminthes</taxon>
        <taxon>Monogenea</taxon>
        <taxon>Polyopisthocotylea</taxon>
        <taxon>Polystomatidea</taxon>
        <taxon>Polystomatidae</taxon>
        <taxon>Protopolystoma</taxon>
    </lineage>
</organism>
<evidence type="ECO:0000313" key="2">
    <source>
        <dbReference type="Proteomes" id="UP000784294"/>
    </source>
</evidence>
<keyword evidence="2" id="KW-1185">Reference proteome</keyword>
<dbReference type="EMBL" id="CAAALY010253039">
    <property type="protein sequence ID" value="VEL36737.1"/>
    <property type="molecule type" value="Genomic_DNA"/>
</dbReference>
<dbReference type="AlphaFoldDB" id="A0A448XHL0"/>
<sequence>MLISHSLDVRLSEHVGGCLLIEWLSSDKPLKQYSEICSQTGDCGIQPDCQDGSLYLEKSYFASAYSPATLASILFPVCRWRQDSISSSDEEVAHSVSSNVPRRHRFCAELFCFSGLRLSNIAKLRISIAPLVQNDASIRWSAGRAESDCLDDLELDVFVDIIPAHLILERPPQLSRVQLRPNSIGMHEFDGTTWFTLEFTGLLDQLPAKPFTWAFRRIGLLWRQNLAAESNCAFRIGLFELLDPDWLARESCGF</sequence>
<name>A0A448XHL0_9PLAT</name>
<accession>A0A448XHL0</accession>
<protein>
    <submittedName>
        <fullName evidence="1">Uncharacterized protein</fullName>
    </submittedName>
</protein>
<proteinExistence type="predicted"/>